<sequence length="78" mass="9334">MKTISLKVPDDVYEKIESYRKRENMNRTSYVMEAVVAYNRKIERDELARKLQAEAKNDRKLNREIIDDFDHLSDEGIK</sequence>
<dbReference type="RefSeq" id="WP_115867572.1">
    <property type="nucleotide sequence ID" value="NZ_QREG01000005.1"/>
</dbReference>
<dbReference type="InterPro" id="IPR013321">
    <property type="entry name" value="Arc_rbn_hlx_hlx"/>
</dbReference>
<dbReference type="Gene3D" id="1.10.1220.10">
    <property type="entry name" value="Met repressor-like"/>
    <property type="match status" value="1"/>
</dbReference>
<name>A0A3D9L5M4_MARFU</name>
<comment type="caution">
    <text evidence="1">The sequence shown here is derived from an EMBL/GenBank/DDBJ whole genome shotgun (WGS) entry which is preliminary data.</text>
</comment>
<dbReference type="GO" id="GO:0006355">
    <property type="term" value="P:regulation of DNA-templated transcription"/>
    <property type="evidence" value="ECO:0007669"/>
    <property type="project" value="InterPro"/>
</dbReference>
<dbReference type="EMBL" id="QREG01000005">
    <property type="protein sequence ID" value="REE00576.1"/>
    <property type="molecule type" value="Genomic_DNA"/>
</dbReference>
<accession>A0A3D9L5M4</accession>
<evidence type="ECO:0000313" key="1">
    <source>
        <dbReference type="EMBL" id="REE00576.1"/>
    </source>
</evidence>
<dbReference type="Proteomes" id="UP000256779">
    <property type="component" value="Unassembled WGS sequence"/>
</dbReference>
<reference evidence="1 2" key="1">
    <citation type="submission" date="2018-07" db="EMBL/GenBank/DDBJ databases">
        <title>Genomic Encyclopedia of Type Strains, Phase IV (KMG-IV): sequencing the most valuable type-strain genomes for metagenomic binning, comparative biology and taxonomic classification.</title>
        <authorList>
            <person name="Goeker M."/>
        </authorList>
    </citation>
    <scope>NUCLEOTIDE SEQUENCE [LARGE SCALE GENOMIC DNA]</scope>
    <source>
        <strain evidence="1 2">DSM 4134</strain>
    </source>
</reference>
<dbReference type="OrthoDB" id="680137at2"/>
<gene>
    <name evidence="1" type="ORF">C7460_105205</name>
</gene>
<organism evidence="1 2">
    <name type="scientific">Marinoscillum furvescens DSM 4134</name>
    <dbReference type="NCBI Taxonomy" id="1122208"/>
    <lineage>
        <taxon>Bacteria</taxon>
        <taxon>Pseudomonadati</taxon>
        <taxon>Bacteroidota</taxon>
        <taxon>Cytophagia</taxon>
        <taxon>Cytophagales</taxon>
        <taxon>Reichenbachiellaceae</taxon>
        <taxon>Marinoscillum</taxon>
    </lineage>
</organism>
<evidence type="ECO:0000313" key="2">
    <source>
        <dbReference type="Proteomes" id="UP000256779"/>
    </source>
</evidence>
<proteinExistence type="predicted"/>
<keyword evidence="2" id="KW-1185">Reference proteome</keyword>
<dbReference type="AlphaFoldDB" id="A0A3D9L5M4"/>
<protein>
    <submittedName>
        <fullName evidence="1">Uncharacterized protein</fullName>
    </submittedName>
</protein>